<keyword evidence="2" id="KW-1185">Reference proteome</keyword>
<comment type="caution">
    <text evidence="1">The sequence shown here is derived from an EMBL/GenBank/DDBJ whole genome shotgun (WGS) entry which is preliminary data.</text>
</comment>
<evidence type="ECO:0000313" key="1">
    <source>
        <dbReference type="EMBL" id="MPC64321.1"/>
    </source>
</evidence>
<proteinExistence type="predicted"/>
<dbReference type="EMBL" id="VSRR010021919">
    <property type="protein sequence ID" value="MPC64321.1"/>
    <property type="molecule type" value="Genomic_DNA"/>
</dbReference>
<dbReference type="Proteomes" id="UP000324222">
    <property type="component" value="Unassembled WGS sequence"/>
</dbReference>
<protein>
    <submittedName>
        <fullName evidence="1">Uncharacterized protein</fullName>
    </submittedName>
</protein>
<accession>A0A5B7GVJ8</accession>
<reference evidence="1 2" key="1">
    <citation type="submission" date="2019-05" db="EMBL/GenBank/DDBJ databases">
        <title>Another draft genome of Portunus trituberculatus and its Hox gene families provides insights of decapod evolution.</title>
        <authorList>
            <person name="Jeong J.-H."/>
            <person name="Song I."/>
            <person name="Kim S."/>
            <person name="Choi T."/>
            <person name="Kim D."/>
            <person name="Ryu S."/>
            <person name="Kim W."/>
        </authorList>
    </citation>
    <scope>NUCLEOTIDE SEQUENCE [LARGE SCALE GENOMIC DNA]</scope>
    <source>
        <tissue evidence="1">Muscle</tissue>
    </source>
</reference>
<name>A0A5B7GVJ8_PORTR</name>
<sequence>MLMCQDLDSEGPEDIHPEYPVYPDKPFKTISDVLTVLFSHSSDSCRACPILSCRLLTQVMYAERSLVCVYVGYRR</sequence>
<evidence type="ECO:0000313" key="2">
    <source>
        <dbReference type="Proteomes" id="UP000324222"/>
    </source>
</evidence>
<dbReference type="AlphaFoldDB" id="A0A5B7GVJ8"/>
<organism evidence="1 2">
    <name type="scientific">Portunus trituberculatus</name>
    <name type="common">Swimming crab</name>
    <name type="synonym">Neptunus trituberculatus</name>
    <dbReference type="NCBI Taxonomy" id="210409"/>
    <lineage>
        <taxon>Eukaryota</taxon>
        <taxon>Metazoa</taxon>
        <taxon>Ecdysozoa</taxon>
        <taxon>Arthropoda</taxon>
        <taxon>Crustacea</taxon>
        <taxon>Multicrustacea</taxon>
        <taxon>Malacostraca</taxon>
        <taxon>Eumalacostraca</taxon>
        <taxon>Eucarida</taxon>
        <taxon>Decapoda</taxon>
        <taxon>Pleocyemata</taxon>
        <taxon>Brachyura</taxon>
        <taxon>Eubrachyura</taxon>
        <taxon>Portunoidea</taxon>
        <taxon>Portunidae</taxon>
        <taxon>Portuninae</taxon>
        <taxon>Portunus</taxon>
    </lineage>
</organism>
<gene>
    <name evidence="1" type="ORF">E2C01_058433</name>
</gene>